<comment type="function">
    <text evidence="1">Deubiquitinating enzyme that removes conjugated ubiquitin from specific proteins to regulate different cellular processes.</text>
</comment>
<dbReference type="EC" id="3.4.19.12" evidence="1"/>
<dbReference type="InterPro" id="IPR038765">
    <property type="entry name" value="Papain-like_cys_pep_sf"/>
</dbReference>
<dbReference type="Gene3D" id="3.90.70.10">
    <property type="entry name" value="Cysteine proteinases"/>
    <property type="match status" value="1"/>
</dbReference>
<feature type="region of interest" description="Disordered" evidence="2">
    <location>
        <begin position="402"/>
        <end position="449"/>
    </location>
</feature>
<comment type="similarity">
    <text evidence="1">Belongs to the peptidase C19 family.</text>
</comment>
<name>A0ABM3XKL5_ERIEU</name>
<organism evidence="4 5">
    <name type="scientific">Erinaceus europaeus</name>
    <name type="common">Western European hedgehog</name>
    <dbReference type="NCBI Taxonomy" id="9365"/>
    <lineage>
        <taxon>Eukaryota</taxon>
        <taxon>Metazoa</taxon>
        <taxon>Chordata</taxon>
        <taxon>Craniata</taxon>
        <taxon>Vertebrata</taxon>
        <taxon>Euteleostomi</taxon>
        <taxon>Mammalia</taxon>
        <taxon>Eutheria</taxon>
        <taxon>Laurasiatheria</taxon>
        <taxon>Eulipotyphla</taxon>
        <taxon>Erinaceidae</taxon>
        <taxon>Erinaceinae</taxon>
        <taxon>Erinaceus</taxon>
    </lineage>
</organism>
<dbReference type="SUPFAM" id="SSF54001">
    <property type="entry name" value="Cysteine proteinases"/>
    <property type="match status" value="1"/>
</dbReference>
<feature type="compositionally biased region" description="Basic residues" evidence="2">
    <location>
        <begin position="528"/>
        <end position="540"/>
    </location>
</feature>
<dbReference type="PROSITE" id="PS50235">
    <property type="entry name" value="USP_3"/>
    <property type="match status" value="1"/>
</dbReference>
<dbReference type="PANTHER" id="PTHR24006:SF651">
    <property type="entry name" value="INACTIVE UBIQUITIN CARBOXYL-TERMINAL HYDROLASE 17-LIKE PROTEIN 4-RELATED"/>
    <property type="match status" value="1"/>
</dbReference>
<evidence type="ECO:0000259" key="3">
    <source>
        <dbReference type="PROSITE" id="PS50235"/>
    </source>
</evidence>
<feature type="compositionally biased region" description="Low complexity" evidence="2">
    <location>
        <begin position="504"/>
        <end position="527"/>
    </location>
</feature>
<evidence type="ECO:0000256" key="1">
    <source>
        <dbReference type="RuleBase" id="RU366025"/>
    </source>
</evidence>
<evidence type="ECO:0000313" key="5">
    <source>
        <dbReference type="RefSeq" id="XP_060049362.1"/>
    </source>
</evidence>
<comment type="catalytic activity">
    <reaction evidence="1">
        <text>Thiol-dependent hydrolysis of ester, thioester, amide, peptide and isopeptide bonds formed by the C-terminal Gly of ubiquitin (a 76-residue protein attached to proteins as an intracellular targeting signal).</text>
        <dbReference type="EC" id="3.4.19.12"/>
    </reaction>
</comment>
<dbReference type="Pfam" id="PF00443">
    <property type="entry name" value="UCH"/>
    <property type="match status" value="1"/>
</dbReference>
<feature type="compositionally biased region" description="Pro residues" evidence="2">
    <location>
        <begin position="438"/>
        <end position="447"/>
    </location>
</feature>
<evidence type="ECO:0000256" key="2">
    <source>
        <dbReference type="SAM" id="MobiDB-lite"/>
    </source>
</evidence>
<dbReference type="Proteomes" id="UP001652624">
    <property type="component" value="Chromosome 7"/>
</dbReference>
<dbReference type="PROSITE" id="PS00973">
    <property type="entry name" value="USP_2"/>
    <property type="match status" value="1"/>
</dbReference>
<dbReference type="PROSITE" id="PS00972">
    <property type="entry name" value="USP_1"/>
    <property type="match status" value="1"/>
</dbReference>
<dbReference type="InterPro" id="IPR018200">
    <property type="entry name" value="USP_CS"/>
</dbReference>
<feature type="compositionally biased region" description="Polar residues" evidence="2">
    <location>
        <begin position="412"/>
        <end position="422"/>
    </location>
</feature>
<accession>A0ABM3XKL5</accession>
<keyword evidence="1" id="KW-0378">Hydrolase</keyword>
<dbReference type="InterPro" id="IPR028889">
    <property type="entry name" value="USP"/>
</dbReference>
<keyword evidence="1" id="KW-0833">Ubl conjugation pathway</keyword>
<protein>
    <recommendedName>
        <fullName evidence="1">Ubiquitin carboxyl-terminal hydrolase</fullName>
        <ecNumber evidence="1">3.4.19.12</ecNumber>
    </recommendedName>
</protein>
<dbReference type="GeneID" id="132539228"/>
<gene>
    <name evidence="5" type="primary">LOC132539228</name>
</gene>
<dbReference type="PANTHER" id="PTHR24006">
    <property type="entry name" value="UBIQUITIN CARBOXYL-TERMINAL HYDROLASE"/>
    <property type="match status" value="1"/>
</dbReference>
<sequence length="555" mass="61082">MKSSQSWYVEEGVECSGEDSCGRGSAVVDCAPRDPELPGGGASHQPQMDVEPDVDLDVDLDVYLIEQGAGGVGAGLQNLGNTCYVNAALQCLTHTRPLAWALQWRLRRQRQEQGWAGCCPEQPSCALCALQAHVARALLQPGQVLWPPPALLCGFHRQRQEDAHEYLLHTLDALTRACAPSHTHTHTHTRSTSSEDSGLVPSIFGGLWRSQIRCLHCHSVSETFEPYLDIVLNIQAACSVEEALQELVKPERLDGDNAYECGRCQHRRAAAKTSSLHSPSRVLVLALQRFCPWSHSKDAKAVAYPQELDLRAYTSQPQGPPLLYGLYAVLVHAGCSPHSGHYLAYVQSAQGLWYQMDDARVTACHAASALSQQAYVLFYLRKTQRPQPQPQQEEEFWASCRPAPEPARPVQPSAQPGLQTSPDEPPRDQRLPRLHPSPQGPCQPTPPAQMTLDQWRTLQEHKRPTTHLQLRTIPGDLPAQAMLIHPSTGGKARARQHSPSSSKENTAPTAEPAHTASEATTAPATARATKRRNKKAHKKMLLTLPSPQPCHAYRC</sequence>
<keyword evidence="1" id="KW-0645">Protease</keyword>
<evidence type="ECO:0000313" key="4">
    <source>
        <dbReference type="Proteomes" id="UP001652624"/>
    </source>
</evidence>
<dbReference type="InterPro" id="IPR001394">
    <property type="entry name" value="Peptidase_C19_UCH"/>
</dbReference>
<feature type="domain" description="USP" evidence="3">
    <location>
        <begin position="74"/>
        <end position="382"/>
    </location>
</feature>
<reference evidence="5" key="1">
    <citation type="submission" date="2025-08" db="UniProtKB">
        <authorList>
            <consortium name="RefSeq"/>
        </authorList>
    </citation>
    <scope>IDENTIFICATION</scope>
</reference>
<proteinExistence type="inferred from homology"/>
<feature type="region of interest" description="Disordered" evidence="2">
    <location>
        <begin position="487"/>
        <end position="555"/>
    </location>
</feature>
<keyword evidence="1" id="KW-0788">Thiol protease</keyword>
<dbReference type="InterPro" id="IPR050164">
    <property type="entry name" value="Peptidase_C19"/>
</dbReference>
<keyword evidence="4" id="KW-1185">Reference proteome</keyword>
<dbReference type="RefSeq" id="XP_060049362.1">
    <property type="nucleotide sequence ID" value="XM_060193379.1"/>
</dbReference>